<evidence type="ECO:0000313" key="2">
    <source>
        <dbReference type="Proteomes" id="UP001149165"/>
    </source>
</evidence>
<reference evidence="1" key="1">
    <citation type="submission" date="2022-11" db="EMBL/GenBank/DDBJ databases">
        <authorList>
            <person name="Petersen C."/>
        </authorList>
    </citation>
    <scope>NUCLEOTIDE SEQUENCE</scope>
    <source>
        <strain evidence="1">IBT 30069</strain>
    </source>
</reference>
<dbReference type="EMBL" id="JAPQKH010000003">
    <property type="protein sequence ID" value="KAJ5108472.1"/>
    <property type="molecule type" value="Genomic_DNA"/>
</dbReference>
<gene>
    <name evidence="1" type="ORF">N7456_005147</name>
</gene>
<dbReference type="Pfam" id="PF11927">
    <property type="entry name" value="HODM_asu-like"/>
    <property type="match status" value="1"/>
</dbReference>
<comment type="caution">
    <text evidence="1">The sequence shown here is derived from an EMBL/GenBank/DDBJ whole genome shotgun (WGS) entry which is preliminary data.</text>
</comment>
<name>A0A9W9FZI8_9EURO</name>
<dbReference type="AlphaFoldDB" id="A0A9W9FZI8"/>
<proteinExistence type="predicted"/>
<dbReference type="OrthoDB" id="497541at2759"/>
<reference evidence="1" key="2">
    <citation type="journal article" date="2023" name="IMA Fungus">
        <title>Comparative genomic study of the Penicillium genus elucidates a diverse pangenome and 15 lateral gene transfer events.</title>
        <authorList>
            <person name="Petersen C."/>
            <person name="Sorensen T."/>
            <person name="Nielsen M.R."/>
            <person name="Sondergaard T.E."/>
            <person name="Sorensen J.L."/>
            <person name="Fitzpatrick D.A."/>
            <person name="Frisvad J.C."/>
            <person name="Nielsen K.L."/>
        </authorList>
    </citation>
    <scope>NUCLEOTIDE SEQUENCE</scope>
    <source>
        <strain evidence="1">IBT 30069</strain>
    </source>
</reference>
<accession>A0A9W9FZI8</accession>
<evidence type="ECO:0000313" key="1">
    <source>
        <dbReference type="EMBL" id="KAJ5108472.1"/>
    </source>
</evidence>
<sequence length="308" mass="36156">MGIRNTPLEEWIELDCEYPRFHREKAIRIEDRGPKCCRTLPDAYDAALELLEQLAEYLPSRYPMMYRRIKKGIQNIWSGEKFDIISRPLHEDPMQTIGRLTQDDMAIMIEKDDGNYYFLAGAILLAGFWRLEDKLGLSLREIHTTAGVPHYEERLEKGMNNLFRRLKPEDLVTRNNFSIQIDSKLPWSTSIGNEDSNDLGWHNAEDNIAIEHHHLRVERQSLRRLPRTGAIIFTIHTYLTPITDLAKEDYVPGRLGSAIRSYDGIVSEYKGRPKYREILLNYLDEQHKKQIDRGLVLDEEDSKRQYPW</sequence>
<dbReference type="Proteomes" id="UP001149165">
    <property type="component" value="Unassembled WGS sequence"/>
</dbReference>
<keyword evidence="2" id="KW-1185">Reference proteome</keyword>
<organism evidence="1 2">
    <name type="scientific">Penicillium angulare</name>
    <dbReference type="NCBI Taxonomy" id="116970"/>
    <lineage>
        <taxon>Eukaryota</taxon>
        <taxon>Fungi</taxon>
        <taxon>Dikarya</taxon>
        <taxon>Ascomycota</taxon>
        <taxon>Pezizomycotina</taxon>
        <taxon>Eurotiomycetes</taxon>
        <taxon>Eurotiomycetidae</taxon>
        <taxon>Eurotiales</taxon>
        <taxon>Aspergillaceae</taxon>
        <taxon>Penicillium</taxon>
    </lineage>
</organism>
<dbReference type="InterPro" id="IPR021848">
    <property type="entry name" value="HODM_asu-like"/>
</dbReference>
<protein>
    <submittedName>
        <fullName evidence="1">Alpha-1-2-mannosyltransferase</fullName>
    </submittedName>
</protein>